<reference evidence="3 4" key="1">
    <citation type="submission" date="2020-10" db="EMBL/GenBank/DDBJ databases">
        <title>Ramlibacter sp. HM2 16S ribosomal RNA gene Genome sequencing and assembly.</title>
        <authorList>
            <person name="Kang M."/>
        </authorList>
    </citation>
    <scope>NUCLEOTIDE SEQUENCE [LARGE SCALE GENOMIC DNA]</scope>
    <source>
        <strain evidence="3 4">HM2</strain>
    </source>
</reference>
<dbReference type="SFLD" id="SFLDG00358">
    <property type="entry name" value="Main_(cytGST)"/>
    <property type="match status" value="1"/>
</dbReference>
<keyword evidence="4" id="KW-1185">Reference proteome</keyword>
<dbReference type="InterPro" id="IPR004045">
    <property type="entry name" value="Glutathione_S-Trfase_N"/>
</dbReference>
<name>A0ABR9RZ24_9BURK</name>
<dbReference type="PANTHER" id="PTHR44051">
    <property type="entry name" value="GLUTATHIONE S-TRANSFERASE-RELATED"/>
    <property type="match status" value="1"/>
</dbReference>
<dbReference type="InterPro" id="IPR004046">
    <property type="entry name" value="GST_C"/>
</dbReference>
<dbReference type="RefSeq" id="WP_193674714.1">
    <property type="nucleotide sequence ID" value="NZ_JADDIV010000001.1"/>
</dbReference>
<dbReference type="InterPro" id="IPR040079">
    <property type="entry name" value="Glutathione_S-Trfase"/>
</dbReference>
<dbReference type="InterPro" id="IPR036282">
    <property type="entry name" value="Glutathione-S-Trfase_C_sf"/>
</dbReference>
<dbReference type="InterPro" id="IPR036249">
    <property type="entry name" value="Thioredoxin-like_sf"/>
</dbReference>
<feature type="domain" description="GST C-terminal" evidence="2">
    <location>
        <begin position="87"/>
        <end position="210"/>
    </location>
</feature>
<dbReference type="CDD" id="cd00570">
    <property type="entry name" value="GST_N_family"/>
    <property type="match status" value="1"/>
</dbReference>
<dbReference type="PANTHER" id="PTHR44051:SF8">
    <property type="entry name" value="GLUTATHIONE S-TRANSFERASE GSTA"/>
    <property type="match status" value="1"/>
</dbReference>
<dbReference type="Proteomes" id="UP000806285">
    <property type="component" value="Unassembled WGS sequence"/>
</dbReference>
<gene>
    <name evidence="3" type="ORF">IM787_00725</name>
</gene>
<dbReference type="SUPFAM" id="SSF47616">
    <property type="entry name" value="GST C-terminal domain-like"/>
    <property type="match status" value="1"/>
</dbReference>
<dbReference type="EMBL" id="JADDIV010000001">
    <property type="protein sequence ID" value="MBE7366077.1"/>
    <property type="molecule type" value="Genomic_DNA"/>
</dbReference>
<dbReference type="Gene3D" id="3.40.30.10">
    <property type="entry name" value="Glutaredoxin"/>
    <property type="match status" value="1"/>
</dbReference>
<dbReference type="Pfam" id="PF00043">
    <property type="entry name" value="GST_C"/>
    <property type="match status" value="1"/>
</dbReference>
<accession>A0ABR9RZ24</accession>
<comment type="caution">
    <text evidence="3">The sequence shown here is derived from an EMBL/GenBank/DDBJ whole genome shotgun (WGS) entry which is preliminary data.</text>
</comment>
<dbReference type="SUPFAM" id="SSF52833">
    <property type="entry name" value="Thioredoxin-like"/>
    <property type="match status" value="1"/>
</dbReference>
<proteinExistence type="predicted"/>
<protein>
    <submittedName>
        <fullName evidence="3">Glutathione S-transferase family protein</fullName>
    </submittedName>
</protein>
<evidence type="ECO:0000259" key="2">
    <source>
        <dbReference type="PROSITE" id="PS50405"/>
    </source>
</evidence>
<dbReference type="PROSITE" id="PS51354">
    <property type="entry name" value="GLUTAREDOXIN_2"/>
    <property type="match status" value="1"/>
</dbReference>
<dbReference type="InterPro" id="IPR010987">
    <property type="entry name" value="Glutathione-S-Trfase_C-like"/>
</dbReference>
<evidence type="ECO:0000313" key="3">
    <source>
        <dbReference type="EMBL" id="MBE7366077.1"/>
    </source>
</evidence>
<dbReference type="Gene3D" id="1.20.1050.10">
    <property type="match status" value="1"/>
</dbReference>
<sequence length="226" mass="25387">MALTLHYHPLSSFCHKVLVALHELGVPFEGRLLDLGDAAQREAFHRLWPTGKMPLLVDDGEVVPESSIIIEHVATRHAWSQTLLPADPREQLEVRLYDRIFDQYVMQPMQAAVADRLRQAGERDPLAVAAARRTLAMAYGLLDQRMEGREWAAGRDFSMADCAAAPSLFFAATIEPFAPGQRHLAAYLARLLERPSVARVLDEARPYFRFYPVRENLPAAYRPAGA</sequence>
<dbReference type="PROSITE" id="PS50405">
    <property type="entry name" value="GST_CTER"/>
    <property type="match status" value="1"/>
</dbReference>
<organism evidence="3 4">
    <name type="scientific">Ramlibacter pallidus</name>
    <dbReference type="NCBI Taxonomy" id="2780087"/>
    <lineage>
        <taxon>Bacteria</taxon>
        <taxon>Pseudomonadati</taxon>
        <taxon>Pseudomonadota</taxon>
        <taxon>Betaproteobacteria</taxon>
        <taxon>Burkholderiales</taxon>
        <taxon>Comamonadaceae</taxon>
        <taxon>Ramlibacter</taxon>
    </lineage>
</organism>
<evidence type="ECO:0000259" key="1">
    <source>
        <dbReference type="PROSITE" id="PS50404"/>
    </source>
</evidence>
<dbReference type="SFLD" id="SFLDS00019">
    <property type="entry name" value="Glutathione_Transferase_(cytos"/>
    <property type="match status" value="1"/>
</dbReference>
<dbReference type="Pfam" id="PF13417">
    <property type="entry name" value="GST_N_3"/>
    <property type="match status" value="1"/>
</dbReference>
<feature type="domain" description="GST N-terminal" evidence="1">
    <location>
        <begin position="1"/>
        <end position="81"/>
    </location>
</feature>
<evidence type="ECO:0000313" key="4">
    <source>
        <dbReference type="Proteomes" id="UP000806285"/>
    </source>
</evidence>
<dbReference type="PROSITE" id="PS50404">
    <property type="entry name" value="GST_NTER"/>
    <property type="match status" value="1"/>
</dbReference>